<dbReference type="FunFam" id="3.60.20.10:FF:000031">
    <property type="entry name" value="Proteasome subunit alpha type"/>
    <property type="match status" value="1"/>
</dbReference>
<name>A0AAV6PAJ6_9ROSI</name>
<dbReference type="Proteomes" id="UP000685013">
    <property type="component" value="Chromosome 1"/>
</dbReference>
<dbReference type="SMART" id="SM00948">
    <property type="entry name" value="Proteasome_A_N"/>
    <property type="match status" value="1"/>
</dbReference>
<feature type="chain" id="PRO_5043888048" evidence="7">
    <location>
        <begin position="25"/>
        <end position="421"/>
    </location>
</feature>
<feature type="compositionally biased region" description="Pro residues" evidence="6">
    <location>
        <begin position="44"/>
        <end position="89"/>
    </location>
</feature>
<keyword evidence="4" id="KW-0539">Nucleus</keyword>
<keyword evidence="7" id="KW-0732">Signal</keyword>
<keyword evidence="10" id="KW-1185">Reference proteome</keyword>
<keyword evidence="3 5" id="KW-0647">Proteasome</keyword>
<evidence type="ECO:0000256" key="6">
    <source>
        <dbReference type="SAM" id="MobiDB-lite"/>
    </source>
</evidence>
<evidence type="ECO:0000256" key="3">
    <source>
        <dbReference type="ARBA" id="ARBA00022942"/>
    </source>
</evidence>
<comment type="subcellular location">
    <subcellularLocation>
        <location evidence="2">Nucleus</location>
    </subcellularLocation>
</comment>
<dbReference type="Pfam" id="PF10584">
    <property type="entry name" value="Proteasome_A_N"/>
    <property type="match status" value="1"/>
</dbReference>
<organism evidence="9 10">
    <name type="scientific">Cucurbita argyrosperma subsp. sororia</name>
    <dbReference type="NCBI Taxonomy" id="37648"/>
    <lineage>
        <taxon>Eukaryota</taxon>
        <taxon>Viridiplantae</taxon>
        <taxon>Streptophyta</taxon>
        <taxon>Embryophyta</taxon>
        <taxon>Tracheophyta</taxon>
        <taxon>Spermatophyta</taxon>
        <taxon>Magnoliopsida</taxon>
        <taxon>eudicotyledons</taxon>
        <taxon>Gunneridae</taxon>
        <taxon>Pentapetalae</taxon>
        <taxon>rosids</taxon>
        <taxon>fabids</taxon>
        <taxon>Cucurbitales</taxon>
        <taxon>Cucurbitaceae</taxon>
        <taxon>Cucurbiteae</taxon>
        <taxon>Cucurbita</taxon>
    </lineage>
</organism>
<evidence type="ECO:0000256" key="2">
    <source>
        <dbReference type="ARBA" id="ARBA00004123"/>
    </source>
</evidence>
<accession>A0AAV6PAJ6</accession>
<comment type="caution">
    <text evidence="9">The sequence shown here is derived from an EMBL/GenBank/DDBJ whole genome shotgun (WGS) entry which is preliminary data.</text>
</comment>
<reference evidence="9 10" key="1">
    <citation type="journal article" date="2021" name="Hortic Res">
        <title>The domestication of Cucurbita argyrosperma as revealed by the genome of its wild relative.</title>
        <authorList>
            <person name="Barrera-Redondo J."/>
            <person name="Sanchez-de la Vega G."/>
            <person name="Aguirre-Liguori J.A."/>
            <person name="Castellanos-Morales G."/>
            <person name="Gutierrez-Guerrero Y.T."/>
            <person name="Aguirre-Dugua X."/>
            <person name="Aguirre-Planter E."/>
            <person name="Tenaillon M.I."/>
            <person name="Lira-Saade R."/>
            <person name="Eguiarte L.E."/>
        </authorList>
    </citation>
    <scope>NUCLEOTIDE SEQUENCE [LARGE SCALE GENOMIC DNA]</scope>
    <source>
        <strain evidence="9">JBR-2021</strain>
    </source>
</reference>
<evidence type="ECO:0000259" key="8">
    <source>
        <dbReference type="PROSITE" id="PS00388"/>
    </source>
</evidence>
<dbReference type="InterPro" id="IPR023332">
    <property type="entry name" value="Proteasome_alpha-type"/>
</dbReference>
<gene>
    <name evidence="9" type="primary">PAC1</name>
    <name evidence="9" type="ORF">SDJN03_01300</name>
</gene>
<dbReference type="CDD" id="cd03752">
    <property type="entry name" value="proteasome_alpha_type_4"/>
    <property type="match status" value="1"/>
</dbReference>
<dbReference type="PANTHER" id="PTHR11599">
    <property type="entry name" value="PROTEASOME SUBUNIT ALPHA/BETA"/>
    <property type="match status" value="1"/>
</dbReference>
<feature type="region of interest" description="Disordered" evidence="6">
    <location>
        <begin position="28"/>
        <end position="89"/>
    </location>
</feature>
<dbReference type="InterPro" id="IPR000426">
    <property type="entry name" value="Proteasome_asu_N"/>
</dbReference>
<dbReference type="Pfam" id="PF00227">
    <property type="entry name" value="Proteasome"/>
    <property type="match status" value="1"/>
</dbReference>
<evidence type="ECO:0000313" key="9">
    <source>
        <dbReference type="EMBL" id="KAG6607958.1"/>
    </source>
</evidence>
<evidence type="ECO:0000256" key="5">
    <source>
        <dbReference type="PROSITE-ProRule" id="PRU00808"/>
    </source>
</evidence>
<evidence type="ECO:0000256" key="7">
    <source>
        <dbReference type="SAM" id="SignalP"/>
    </source>
</evidence>
<dbReference type="GO" id="GO:0019773">
    <property type="term" value="C:proteasome core complex, alpha-subunit complex"/>
    <property type="evidence" value="ECO:0007669"/>
    <property type="project" value="UniProtKB-UniRule"/>
</dbReference>
<dbReference type="PROSITE" id="PS00388">
    <property type="entry name" value="PROTEASOME_ALPHA_1"/>
    <property type="match status" value="1"/>
</dbReference>
<dbReference type="NCBIfam" id="NF003075">
    <property type="entry name" value="PRK03996.1"/>
    <property type="match status" value="1"/>
</dbReference>
<dbReference type="GO" id="GO:0005634">
    <property type="term" value="C:nucleus"/>
    <property type="evidence" value="ECO:0007669"/>
    <property type="project" value="UniProtKB-SubCell"/>
</dbReference>
<evidence type="ECO:0000256" key="1">
    <source>
        <dbReference type="ARBA" id="ARBA00002000"/>
    </source>
</evidence>
<feature type="domain" description="Proteasome alpha-type subunits" evidence="8">
    <location>
        <begin position="176"/>
        <end position="198"/>
    </location>
</feature>
<dbReference type="AlphaFoldDB" id="A0AAV6PAJ6"/>
<feature type="signal peptide" evidence="7">
    <location>
        <begin position="1"/>
        <end position="24"/>
    </location>
</feature>
<evidence type="ECO:0000313" key="10">
    <source>
        <dbReference type="Proteomes" id="UP000685013"/>
    </source>
</evidence>
<dbReference type="GO" id="GO:0006511">
    <property type="term" value="P:ubiquitin-dependent protein catabolic process"/>
    <property type="evidence" value="ECO:0007669"/>
    <property type="project" value="InterPro"/>
</dbReference>
<dbReference type="InterPro" id="IPR050115">
    <property type="entry name" value="Proteasome_alpha"/>
</dbReference>
<proteinExistence type="inferred from homology"/>
<feature type="non-terminal residue" evidence="9">
    <location>
        <position position="1"/>
    </location>
</feature>
<dbReference type="EMBL" id="JAGKQH010000001">
    <property type="protein sequence ID" value="KAG6607958.1"/>
    <property type="molecule type" value="Genomic_DNA"/>
</dbReference>
<sequence length="421" mass="45813">MGNLSLSLSLFLLLNLSALLSALACDCDKPPSHRPPTPKHKPPHFPPKPPKSPPYKPPKSPPPYKPPTVKPPPPPYVPKPPVSKPPPPYVQPPVAKPPPPYVQPPVSKPPPPYVQPPVPKPPPPPTYVPVPSPPPPPTYVPVPSPPPPVKPAPFFLQFVAVPELRFQDNKNMSRRYDSRTTIFSPEGRLYQVEYAMEAIGNAGSAIGILSKDGVVLIGEKKVTSKLLQTSTSTEKMYKIDDHVACAVAGIMSDANILINTARVQAQRYTYAYQEPMPVEQLVQSLCDTKQGYTQFGGLRPFGVSFLFAGWDKNYGFQLYMSDPSGNYSGWKAAAIGANNQAAQSMLKQDYKDDITREEAIQLALKVLSKTMDSTSLTSDKLELAEVVLSPSGNVKYQVRSPESLSKLLVKSGLTQPAAEAS</sequence>
<protein>
    <submittedName>
        <fullName evidence="9">Proteasome subunit alpha type-4</fullName>
    </submittedName>
</protein>
<evidence type="ECO:0000256" key="4">
    <source>
        <dbReference type="ARBA" id="ARBA00023242"/>
    </source>
</evidence>
<comment type="similarity">
    <text evidence="5">Belongs to the peptidase T1A family.</text>
</comment>
<dbReference type="PROSITE" id="PS51475">
    <property type="entry name" value="PROTEASOME_ALPHA_2"/>
    <property type="match status" value="1"/>
</dbReference>
<dbReference type="InterPro" id="IPR001353">
    <property type="entry name" value="Proteasome_sua/b"/>
</dbReference>
<comment type="function">
    <text evidence="1">The proteasome is a multicatalytic proteinase complex which is characterized by its ability to cleave peptides with Arg, Phe, Tyr, Leu, and Glu adjacent to the leaving group at neutral or slightly basic pH. The proteasome has an ATP-dependent proteolytic activity.</text>
</comment>